<reference evidence="15 16" key="1">
    <citation type="submission" date="2011-10" db="EMBL/GenBank/DDBJ databases">
        <title>The Genome Sequence of Fusobacterium sp. 4_1_13.</title>
        <authorList>
            <consortium name="The Broad Institute Genome Sequencing Platform"/>
            <person name="Earl A."/>
            <person name="Ward D."/>
            <person name="Feldgarden M."/>
            <person name="Gevers D."/>
            <person name="Strauss J."/>
            <person name="Ambrose C."/>
            <person name="Allen-Vercoe E."/>
            <person name="Young S.K."/>
            <person name="Zeng Q."/>
            <person name="Gargeya S."/>
            <person name="Fitzgerald M."/>
            <person name="Haas B."/>
            <person name="Abouelleil A."/>
            <person name="Alvarado L."/>
            <person name="Arachchi H.M."/>
            <person name="Berlin A."/>
            <person name="Brown A."/>
            <person name="Chapman S.B."/>
            <person name="Chen Z."/>
            <person name="Dunbar C."/>
            <person name="Freedman E."/>
            <person name="Gearin G."/>
            <person name="Goldberg J."/>
            <person name="Griggs A."/>
            <person name="Gujja S."/>
            <person name="Heiman D."/>
            <person name="Howarth C."/>
            <person name="Larson L."/>
            <person name="Lui A."/>
            <person name="MacDonald P.J."/>
            <person name="Montmayeur A."/>
            <person name="Murphy C."/>
            <person name="Neiman D."/>
            <person name="Pearson M."/>
            <person name="Priest M."/>
            <person name="Roberts A."/>
            <person name="Saif S."/>
            <person name="Shea T."/>
            <person name="Shenoy N."/>
            <person name="Sisk P."/>
            <person name="Stolte C."/>
            <person name="Sykes S."/>
            <person name="Wortman J."/>
            <person name="Nusbaum C."/>
            <person name="Birren B."/>
        </authorList>
    </citation>
    <scope>NUCLEOTIDE SEQUENCE [LARGE SCALE GENOMIC DNA]</scope>
    <source>
        <strain evidence="15 16">4_1_13</strain>
    </source>
</reference>
<dbReference type="EMBL" id="ACDE02000019">
    <property type="protein sequence ID" value="EEO40456.1"/>
    <property type="molecule type" value="Genomic_DNA"/>
</dbReference>
<dbReference type="eggNOG" id="COG0190">
    <property type="taxonomic scope" value="Bacteria"/>
</dbReference>
<dbReference type="GO" id="GO:0000105">
    <property type="term" value="P:L-histidine biosynthetic process"/>
    <property type="evidence" value="ECO:0007669"/>
    <property type="project" value="UniProtKB-KW"/>
</dbReference>
<dbReference type="Gene3D" id="3.40.50.720">
    <property type="entry name" value="NAD(P)-binding Rossmann-like Domain"/>
    <property type="match status" value="1"/>
</dbReference>
<feature type="domain" description="Tetrahydrofolate dehydrogenase/cyclohydrolase NAD(P)-binding" evidence="14">
    <location>
        <begin position="138"/>
        <end position="279"/>
    </location>
</feature>
<dbReference type="GO" id="GO:0005829">
    <property type="term" value="C:cytosol"/>
    <property type="evidence" value="ECO:0007669"/>
    <property type="project" value="TreeGrafter"/>
</dbReference>
<dbReference type="Gene3D" id="3.40.50.10860">
    <property type="entry name" value="Leucine Dehydrogenase, chain A, domain 1"/>
    <property type="match status" value="1"/>
</dbReference>
<evidence type="ECO:0000256" key="4">
    <source>
        <dbReference type="ARBA" id="ARBA00022605"/>
    </source>
</evidence>
<protein>
    <recommendedName>
        <fullName evidence="12">Bifunctional protein FolD</fullName>
    </recommendedName>
    <domain>
        <recommendedName>
            <fullName evidence="12">Methylenetetrahydrofolate dehydrogenase</fullName>
            <ecNumber evidence="12">1.5.1.5</ecNumber>
        </recommendedName>
    </domain>
    <domain>
        <recommendedName>
            <fullName evidence="12">Methenyltetrahydrofolate cyclohydrolase</fullName>
            <ecNumber evidence="12">3.5.4.9</ecNumber>
        </recommendedName>
    </domain>
</protein>
<comment type="pathway">
    <text evidence="1 12">One-carbon metabolism; tetrahydrofolate interconversion.</text>
</comment>
<organism evidence="15 16">
    <name type="scientific">Fusobacterium vincentii 4_1_13</name>
    <dbReference type="NCBI Taxonomy" id="469606"/>
    <lineage>
        <taxon>Bacteria</taxon>
        <taxon>Fusobacteriati</taxon>
        <taxon>Fusobacteriota</taxon>
        <taxon>Fusobacteriia</taxon>
        <taxon>Fusobacteriales</taxon>
        <taxon>Fusobacteriaceae</taxon>
        <taxon>Fusobacterium</taxon>
    </lineage>
</organism>
<evidence type="ECO:0000259" key="13">
    <source>
        <dbReference type="Pfam" id="PF00763"/>
    </source>
</evidence>
<keyword evidence="7 12" id="KW-0521">NADP</keyword>
<evidence type="ECO:0000256" key="10">
    <source>
        <dbReference type="ARBA" id="ARBA00023167"/>
    </source>
</evidence>
<keyword evidence="8 12" id="KW-0560">Oxidoreductase</keyword>
<dbReference type="EC" id="3.5.4.9" evidence="12"/>
<evidence type="ECO:0000256" key="7">
    <source>
        <dbReference type="ARBA" id="ARBA00022857"/>
    </source>
</evidence>
<feature type="domain" description="Tetrahydrofolate dehydrogenase/cyclohydrolase catalytic" evidence="13">
    <location>
        <begin position="3"/>
        <end position="118"/>
    </location>
</feature>
<dbReference type="PANTHER" id="PTHR48099">
    <property type="entry name" value="C-1-TETRAHYDROFOLATE SYNTHASE, CYTOPLASMIC-RELATED"/>
    <property type="match status" value="1"/>
</dbReference>
<evidence type="ECO:0000256" key="11">
    <source>
        <dbReference type="ARBA" id="ARBA00023268"/>
    </source>
</evidence>
<dbReference type="Pfam" id="PF00763">
    <property type="entry name" value="THF_DHG_CYH"/>
    <property type="match status" value="1"/>
</dbReference>
<comment type="function">
    <text evidence="12">Catalyzes the oxidation of 5,10-methylenetetrahydrofolate to 5,10-methenyltetrahydrofolate and then the hydrolysis of 5,10-methenyltetrahydrofolate to 10-formyltetrahydrofolate.</text>
</comment>
<evidence type="ECO:0000256" key="2">
    <source>
        <dbReference type="ARBA" id="ARBA00011738"/>
    </source>
</evidence>
<keyword evidence="10 12" id="KW-0486">Methionine biosynthesis</keyword>
<feature type="binding site" evidence="12">
    <location>
        <begin position="164"/>
        <end position="166"/>
    </location>
    <ligand>
        <name>NADP(+)</name>
        <dbReference type="ChEBI" id="CHEBI:58349"/>
    </ligand>
</feature>
<keyword evidence="4 12" id="KW-0028">Amino-acid biosynthesis</keyword>
<comment type="catalytic activity">
    <reaction evidence="12">
        <text>(6R)-5,10-methylene-5,6,7,8-tetrahydrofolate + NADP(+) = (6R)-5,10-methenyltetrahydrofolate + NADPH</text>
        <dbReference type="Rhea" id="RHEA:22812"/>
        <dbReference type="ChEBI" id="CHEBI:15636"/>
        <dbReference type="ChEBI" id="CHEBI:57455"/>
        <dbReference type="ChEBI" id="CHEBI:57783"/>
        <dbReference type="ChEBI" id="CHEBI:58349"/>
        <dbReference type="EC" id="1.5.1.5"/>
    </reaction>
</comment>
<evidence type="ECO:0000256" key="5">
    <source>
        <dbReference type="ARBA" id="ARBA00022755"/>
    </source>
</evidence>
<evidence type="ECO:0000256" key="1">
    <source>
        <dbReference type="ARBA" id="ARBA00004777"/>
    </source>
</evidence>
<dbReference type="InterPro" id="IPR020630">
    <property type="entry name" value="THF_DH/CycHdrlase_cat_dom"/>
</dbReference>
<evidence type="ECO:0000259" key="14">
    <source>
        <dbReference type="Pfam" id="PF02882"/>
    </source>
</evidence>
<dbReference type="FunFam" id="3.40.50.10860:FF:000005">
    <property type="entry name" value="C-1-tetrahydrofolate synthase, cytoplasmic, putative"/>
    <property type="match status" value="1"/>
</dbReference>
<comment type="caution">
    <text evidence="12">Lacks conserved residue(s) required for the propagation of feature annotation.</text>
</comment>
<dbReference type="UniPathway" id="UPA00193"/>
<comment type="similarity">
    <text evidence="12">Belongs to the tetrahydrofolate dehydrogenase/cyclohydrolase family.</text>
</comment>
<evidence type="ECO:0000256" key="8">
    <source>
        <dbReference type="ARBA" id="ARBA00023002"/>
    </source>
</evidence>
<keyword evidence="6 12" id="KW-0378">Hydrolase</keyword>
<dbReference type="HOGENOM" id="CLU_034045_2_1_0"/>
<dbReference type="GO" id="GO:0006164">
    <property type="term" value="P:purine nucleotide biosynthetic process"/>
    <property type="evidence" value="ECO:0007669"/>
    <property type="project" value="UniProtKB-KW"/>
</dbReference>
<feature type="binding site" evidence="12">
    <location>
        <position position="230"/>
    </location>
    <ligand>
        <name>NADP(+)</name>
        <dbReference type="ChEBI" id="CHEBI:58349"/>
    </ligand>
</feature>
<accession>A0A0M1VUV1</accession>
<keyword evidence="3 12" id="KW-0554">One-carbon metabolism</keyword>
<name>A0A0M1VUV1_FUSVC</name>
<gene>
    <name evidence="12" type="primary">folD</name>
    <name evidence="15" type="ORF">FSCG_01169</name>
</gene>
<dbReference type="SUPFAM" id="SSF51735">
    <property type="entry name" value="NAD(P)-binding Rossmann-fold domains"/>
    <property type="match status" value="1"/>
</dbReference>
<evidence type="ECO:0000256" key="9">
    <source>
        <dbReference type="ARBA" id="ARBA00023102"/>
    </source>
</evidence>
<comment type="catalytic activity">
    <reaction evidence="12">
        <text>(6R)-5,10-methenyltetrahydrofolate + H2O = (6R)-10-formyltetrahydrofolate + H(+)</text>
        <dbReference type="Rhea" id="RHEA:23700"/>
        <dbReference type="ChEBI" id="CHEBI:15377"/>
        <dbReference type="ChEBI" id="CHEBI:15378"/>
        <dbReference type="ChEBI" id="CHEBI:57455"/>
        <dbReference type="ChEBI" id="CHEBI:195366"/>
        <dbReference type="EC" id="3.5.4.9"/>
    </reaction>
</comment>
<dbReference type="CDD" id="cd01080">
    <property type="entry name" value="NAD_bind_m-THF_DH_Cyclohyd"/>
    <property type="match status" value="1"/>
</dbReference>
<dbReference type="RefSeq" id="WP_005888383.1">
    <property type="nucleotide sequence ID" value="NZ_KQ235737.1"/>
</dbReference>
<dbReference type="Proteomes" id="UP000004925">
    <property type="component" value="Unassembled WGS sequence"/>
</dbReference>
<dbReference type="PANTHER" id="PTHR48099:SF5">
    <property type="entry name" value="C-1-TETRAHYDROFOLATE SYNTHASE, CYTOPLASMIC"/>
    <property type="match status" value="1"/>
</dbReference>
<dbReference type="AlphaFoldDB" id="A0A0M1VUV1"/>
<dbReference type="InterPro" id="IPR000672">
    <property type="entry name" value="THF_DH/CycHdrlase"/>
</dbReference>
<evidence type="ECO:0000313" key="15">
    <source>
        <dbReference type="EMBL" id="EEO40456.1"/>
    </source>
</evidence>
<evidence type="ECO:0000256" key="12">
    <source>
        <dbReference type="HAMAP-Rule" id="MF_01576"/>
    </source>
</evidence>
<keyword evidence="5 12" id="KW-0658">Purine biosynthesis</keyword>
<keyword evidence="11 12" id="KW-0511">Multifunctional enzyme</keyword>
<dbReference type="Pfam" id="PF02882">
    <property type="entry name" value="THF_DHG_CYH_C"/>
    <property type="match status" value="1"/>
</dbReference>
<keyword evidence="9 12" id="KW-0368">Histidine biosynthesis</keyword>
<proteinExistence type="inferred from homology"/>
<dbReference type="HAMAP" id="MF_01576">
    <property type="entry name" value="THF_DHG_CYH"/>
    <property type="match status" value="1"/>
</dbReference>
<dbReference type="SUPFAM" id="SSF53223">
    <property type="entry name" value="Aminoacid dehydrogenase-like, N-terminal domain"/>
    <property type="match status" value="1"/>
</dbReference>
<sequence>MLMDGRELAKDIKAKIKAEIDDIKRIYNVNPTVASILVGDNQASQVYLNSQIKSYQDLGIGVQKYFFSKEISEAYLLNLVDKLNKDTEIDGIMINLPLPPQISATKVLNRIKLIKDVDGFKAENLGLLFQNNEDFISPSTPAGIMALIKGYNIDLEGKDVVVVGRSNIVGKPVAALVLNSHGTVTICNSHTRNLAEKTKNADVLISAVGKPKFITEDMVKEGAVVIDVGINRVNGKLVGDVDFENVQKKVSYITPVPGGVGALTVAMLLSNILKSFKANRGII</sequence>
<dbReference type="GO" id="GO:0035999">
    <property type="term" value="P:tetrahydrofolate interconversion"/>
    <property type="evidence" value="ECO:0007669"/>
    <property type="project" value="UniProtKB-UniRule"/>
</dbReference>
<dbReference type="GO" id="GO:0009086">
    <property type="term" value="P:methionine biosynthetic process"/>
    <property type="evidence" value="ECO:0007669"/>
    <property type="project" value="UniProtKB-KW"/>
</dbReference>
<dbReference type="FunFam" id="3.40.50.720:FF:000094">
    <property type="entry name" value="Bifunctional protein FolD"/>
    <property type="match status" value="1"/>
</dbReference>
<dbReference type="EC" id="1.5.1.5" evidence="12"/>
<evidence type="ECO:0000313" key="16">
    <source>
        <dbReference type="Proteomes" id="UP000004925"/>
    </source>
</evidence>
<dbReference type="InterPro" id="IPR020631">
    <property type="entry name" value="THF_DH/CycHdrlase_NAD-bd_dom"/>
</dbReference>
<dbReference type="PRINTS" id="PR00085">
    <property type="entry name" value="THFDHDRGNASE"/>
</dbReference>
<dbReference type="GO" id="GO:0004488">
    <property type="term" value="F:methylenetetrahydrofolate dehydrogenase (NADP+) activity"/>
    <property type="evidence" value="ECO:0007669"/>
    <property type="project" value="UniProtKB-UniRule"/>
</dbReference>
<dbReference type="InterPro" id="IPR046346">
    <property type="entry name" value="Aminoacid_DH-like_N_sf"/>
</dbReference>
<dbReference type="InterPro" id="IPR036291">
    <property type="entry name" value="NAD(P)-bd_dom_sf"/>
</dbReference>
<dbReference type="GO" id="GO:0004477">
    <property type="term" value="F:methenyltetrahydrofolate cyclohydrolase activity"/>
    <property type="evidence" value="ECO:0007669"/>
    <property type="project" value="UniProtKB-UniRule"/>
</dbReference>
<dbReference type="GeneID" id="79799840"/>
<comment type="caution">
    <text evidence="15">The sequence shown here is derived from an EMBL/GenBank/DDBJ whole genome shotgun (WGS) entry which is preliminary data.</text>
</comment>
<comment type="subunit">
    <text evidence="2 12">Homodimer.</text>
</comment>
<evidence type="ECO:0000256" key="6">
    <source>
        <dbReference type="ARBA" id="ARBA00022801"/>
    </source>
</evidence>
<evidence type="ECO:0000256" key="3">
    <source>
        <dbReference type="ARBA" id="ARBA00022563"/>
    </source>
</evidence>